<comment type="similarity">
    <text evidence="1">Belongs to the ABC transporter superfamily.</text>
</comment>
<evidence type="ECO:0000313" key="6">
    <source>
        <dbReference type="EMBL" id="QNT78981.1"/>
    </source>
</evidence>
<dbReference type="RefSeq" id="WP_203413190.1">
    <property type="nucleotide sequence ID" value="NZ_CP060244.1"/>
</dbReference>
<dbReference type="InterPro" id="IPR015860">
    <property type="entry name" value="ABC_transpr_TagH-like"/>
</dbReference>
<dbReference type="PANTHER" id="PTHR46743:SF2">
    <property type="entry name" value="TEICHOIC ACIDS EXPORT ATP-BINDING PROTEIN TAGH"/>
    <property type="match status" value="1"/>
</dbReference>
<keyword evidence="3" id="KW-0547">Nucleotide-binding</keyword>
<reference evidence="6 7" key="1">
    <citation type="submission" date="2020-08" db="EMBL/GenBank/DDBJ databases">
        <title>Complete genome sequence of Entomobacter blattae G55GP.</title>
        <authorList>
            <person name="Poehlein A."/>
            <person name="Guzman J."/>
            <person name="Daniel R."/>
            <person name="Vilcinskas A."/>
        </authorList>
    </citation>
    <scope>NUCLEOTIDE SEQUENCE [LARGE SCALE GENOMIC DNA]</scope>
    <source>
        <strain evidence="6 7">G55GP</strain>
    </source>
</reference>
<feature type="domain" description="ABC transporter" evidence="5">
    <location>
        <begin position="32"/>
        <end position="247"/>
    </location>
</feature>
<evidence type="ECO:0000256" key="2">
    <source>
        <dbReference type="ARBA" id="ARBA00022448"/>
    </source>
</evidence>
<dbReference type="InterPro" id="IPR003593">
    <property type="entry name" value="AAA+_ATPase"/>
</dbReference>
<dbReference type="InterPro" id="IPR003439">
    <property type="entry name" value="ABC_transporter-like_ATP-bd"/>
</dbReference>
<organism evidence="6 7">
    <name type="scientific">Entomobacter blattae</name>
    <dbReference type="NCBI Taxonomy" id="2762277"/>
    <lineage>
        <taxon>Bacteria</taxon>
        <taxon>Pseudomonadati</taxon>
        <taxon>Pseudomonadota</taxon>
        <taxon>Alphaproteobacteria</taxon>
        <taxon>Acetobacterales</taxon>
        <taxon>Acetobacteraceae</taxon>
        <taxon>Entomobacter</taxon>
    </lineage>
</organism>
<dbReference type="InterPro" id="IPR050683">
    <property type="entry name" value="Bact_Polysacc_Export_ATP-bd"/>
</dbReference>
<dbReference type="GO" id="GO:0140359">
    <property type="term" value="F:ABC-type transporter activity"/>
    <property type="evidence" value="ECO:0007669"/>
    <property type="project" value="InterPro"/>
</dbReference>
<dbReference type="EMBL" id="CP060244">
    <property type="protein sequence ID" value="QNT78981.1"/>
    <property type="molecule type" value="Genomic_DNA"/>
</dbReference>
<dbReference type="Pfam" id="PF00005">
    <property type="entry name" value="ABC_tran"/>
    <property type="match status" value="1"/>
</dbReference>
<accession>A0A7H1NT71</accession>
<gene>
    <name evidence="6" type="primary">btuD_5</name>
    <name evidence="6" type="ORF">JGUZn3_17640</name>
</gene>
<dbReference type="GO" id="GO:0016020">
    <property type="term" value="C:membrane"/>
    <property type="evidence" value="ECO:0007669"/>
    <property type="project" value="InterPro"/>
</dbReference>
<evidence type="ECO:0000313" key="7">
    <source>
        <dbReference type="Proteomes" id="UP000516349"/>
    </source>
</evidence>
<protein>
    <submittedName>
        <fullName evidence="6">Vitamin B12 import ATP-binding protein BtuD</fullName>
    </submittedName>
</protein>
<evidence type="ECO:0000259" key="5">
    <source>
        <dbReference type="PROSITE" id="PS50893"/>
    </source>
</evidence>
<name>A0A7H1NT71_9PROT</name>
<dbReference type="PROSITE" id="PS50893">
    <property type="entry name" value="ABC_TRANSPORTER_2"/>
    <property type="match status" value="1"/>
</dbReference>
<keyword evidence="4 6" id="KW-0067">ATP-binding</keyword>
<dbReference type="KEGG" id="ebla:JGUZn3_17640"/>
<proteinExistence type="inferred from homology"/>
<sequence>MAFIHIKNLDIFFPIYHGDSQTLKKQTANTLFKLSGKIVRDEHDHYTVRALHNITFSITSGERIGLVGSNGAGKTTLLRAMGGIFEPVRGCIEIDGSVSTLLDTNLGMNHELTGRENIQLRCLYNGYEQTKTKEIEQNVEEFSELGPFIDMPIKAYSSGMTLRLAFGLATAINPTILLMDEWFMAGDASFMEKARLRINTMVEKADIVVISTHQPDIIRRWCSRVIWLENGEVKMDAPPDTVLNVYLPSVE</sequence>
<evidence type="ECO:0000256" key="1">
    <source>
        <dbReference type="ARBA" id="ARBA00005417"/>
    </source>
</evidence>
<evidence type="ECO:0000256" key="4">
    <source>
        <dbReference type="ARBA" id="ARBA00022840"/>
    </source>
</evidence>
<dbReference type="SUPFAM" id="SSF52540">
    <property type="entry name" value="P-loop containing nucleoside triphosphate hydrolases"/>
    <property type="match status" value="1"/>
</dbReference>
<dbReference type="InterPro" id="IPR027417">
    <property type="entry name" value="P-loop_NTPase"/>
</dbReference>
<keyword evidence="7" id="KW-1185">Reference proteome</keyword>
<dbReference type="Gene3D" id="3.40.50.300">
    <property type="entry name" value="P-loop containing nucleotide triphosphate hydrolases"/>
    <property type="match status" value="1"/>
</dbReference>
<dbReference type="GO" id="GO:0005524">
    <property type="term" value="F:ATP binding"/>
    <property type="evidence" value="ECO:0007669"/>
    <property type="project" value="UniProtKB-KW"/>
</dbReference>
<dbReference type="SMART" id="SM00382">
    <property type="entry name" value="AAA"/>
    <property type="match status" value="1"/>
</dbReference>
<dbReference type="AlphaFoldDB" id="A0A7H1NT71"/>
<dbReference type="Proteomes" id="UP000516349">
    <property type="component" value="Chromosome"/>
</dbReference>
<dbReference type="PANTHER" id="PTHR46743">
    <property type="entry name" value="TEICHOIC ACIDS EXPORT ATP-BINDING PROTEIN TAGH"/>
    <property type="match status" value="1"/>
</dbReference>
<keyword evidence="2" id="KW-0813">Transport</keyword>
<dbReference type="GO" id="GO:0016887">
    <property type="term" value="F:ATP hydrolysis activity"/>
    <property type="evidence" value="ECO:0007669"/>
    <property type="project" value="InterPro"/>
</dbReference>
<evidence type="ECO:0000256" key="3">
    <source>
        <dbReference type="ARBA" id="ARBA00022741"/>
    </source>
</evidence>
<dbReference type="CDD" id="cd03220">
    <property type="entry name" value="ABC_KpsT_Wzt"/>
    <property type="match status" value="1"/>
</dbReference>